<feature type="compositionally biased region" description="Low complexity" evidence="1">
    <location>
        <begin position="253"/>
        <end position="267"/>
    </location>
</feature>
<dbReference type="RefSeq" id="WP_187597196.1">
    <property type="nucleotide sequence ID" value="NZ_CP060714.1"/>
</dbReference>
<feature type="region of interest" description="Disordered" evidence="1">
    <location>
        <begin position="14"/>
        <end position="45"/>
    </location>
</feature>
<evidence type="ECO:0000256" key="1">
    <source>
        <dbReference type="SAM" id="MobiDB-lite"/>
    </source>
</evidence>
<feature type="region of interest" description="Disordered" evidence="1">
    <location>
        <begin position="253"/>
        <end position="313"/>
    </location>
</feature>
<protein>
    <submittedName>
        <fullName evidence="2">Uncharacterized protein</fullName>
    </submittedName>
</protein>
<feature type="compositionally biased region" description="Low complexity" evidence="1">
    <location>
        <begin position="196"/>
        <end position="206"/>
    </location>
</feature>
<evidence type="ECO:0000313" key="3">
    <source>
        <dbReference type="Proteomes" id="UP000515811"/>
    </source>
</evidence>
<dbReference type="Proteomes" id="UP000515811">
    <property type="component" value="Chromosome"/>
</dbReference>
<evidence type="ECO:0000313" key="2">
    <source>
        <dbReference type="EMBL" id="QNN56931.1"/>
    </source>
</evidence>
<reference evidence="2 3" key="1">
    <citation type="submission" date="2020-08" db="EMBL/GenBank/DDBJ databases">
        <title>Genome sequence of Diaphorobacter ruginosibacter DSM 27467T.</title>
        <authorList>
            <person name="Hyun D.-W."/>
            <person name="Bae J.-W."/>
        </authorList>
    </citation>
    <scope>NUCLEOTIDE SEQUENCE [LARGE SCALE GENOMIC DNA]</scope>
    <source>
        <strain evidence="2 3">DSM 27467</strain>
    </source>
</reference>
<feature type="region of interest" description="Disordered" evidence="1">
    <location>
        <begin position="180"/>
        <end position="238"/>
    </location>
</feature>
<dbReference type="EMBL" id="CP060714">
    <property type="protein sequence ID" value="QNN56931.1"/>
    <property type="molecule type" value="Genomic_DNA"/>
</dbReference>
<feature type="compositionally biased region" description="Polar residues" evidence="1">
    <location>
        <begin position="299"/>
        <end position="313"/>
    </location>
</feature>
<accession>A0A7G9RMV6</accession>
<name>A0A7G9RMV6_9BURK</name>
<gene>
    <name evidence="2" type="ORF">H9K76_20950</name>
</gene>
<dbReference type="AlphaFoldDB" id="A0A7G9RMV6"/>
<sequence length="313" mass="33048">MSFLSWFSRRPAHGTTARKAPLNATQQSAGAAHPLTQRSQEAADQLGRKNIRTERRESLYMVVRDAMVRAGVLSAGYKFKVLSLDQLGQQFVVMIDLAREYGASTARLTEIETLITQSAKSRFDILVTAVYWRVHDNAGVGVHMRRAADRQAAPATRSGAPQTLRAPIMPVGAYEARASAPAPLRHSGAAPLNSGAAPLHSSRAPLSPLPPLGGGNSAQAPLIGNHHPVINGGNGHFDPIEDDEVAAFKRALSGSGASSGARPVSASDRPGTMVRSGPMSRSPLLQPSGFADTEMPAQDSASSDLSATQYGDL</sequence>
<proteinExistence type="predicted"/>
<keyword evidence="3" id="KW-1185">Reference proteome</keyword>
<organism evidence="2 3">
    <name type="scientific">Diaphorobacter ruginosibacter</name>
    <dbReference type="NCBI Taxonomy" id="1715720"/>
    <lineage>
        <taxon>Bacteria</taxon>
        <taxon>Pseudomonadati</taxon>
        <taxon>Pseudomonadota</taxon>
        <taxon>Betaproteobacteria</taxon>
        <taxon>Burkholderiales</taxon>
        <taxon>Comamonadaceae</taxon>
        <taxon>Diaphorobacter</taxon>
    </lineage>
</organism>
<dbReference type="KEGG" id="drg:H9K76_20950"/>